<proteinExistence type="predicted"/>
<protein>
    <submittedName>
        <fullName evidence="1">Uncharacterized protein</fullName>
    </submittedName>
</protein>
<reference evidence="2" key="1">
    <citation type="journal article" date="2005" name="Nature">
        <title>The map-based sequence of the rice genome.</title>
        <authorList>
            <consortium name="International rice genome sequencing project (IRGSP)"/>
            <person name="Matsumoto T."/>
            <person name="Wu J."/>
            <person name="Kanamori H."/>
            <person name="Katayose Y."/>
            <person name="Fujisawa M."/>
            <person name="Namiki N."/>
            <person name="Mizuno H."/>
            <person name="Yamamoto K."/>
            <person name="Antonio B.A."/>
            <person name="Baba T."/>
            <person name="Sakata K."/>
            <person name="Nagamura Y."/>
            <person name="Aoki H."/>
            <person name="Arikawa K."/>
            <person name="Arita K."/>
            <person name="Bito T."/>
            <person name="Chiden Y."/>
            <person name="Fujitsuka N."/>
            <person name="Fukunaka R."/>
            <person name="Hamada M."/>
            <person name="Harada C."/>
            <person name="Hayashi A."/>
            <person name="Hijishita S."/>
            <person name="Honda M."/>
            <person name="Hosokawa S."/>
            <person name="Ichikawa Y."/>
            <person name="Idonuma A."/>
            <person name="Iijima M."/>
            <person name="Ikeda M."/>
            <person name="Ikeno M."/>
            <person name="Ito K."/>
            <person name="Ito S."/>
            <person name="Ito T."/>
            <person name="Ito Y."/>
            <person name="Ito Y."/>
            <person name="Iwabuchi A."/>
            <person name="Kamiya K."/>
            <person name="Karasawa W."/>
            <person name="Kurita K."/>
            <person name="Katagiri S."/>
            <person name="Kikuta A."/>
            <person name="Kobayashi H."/>
            <person name="Kobayashi N."/>
            <person name="Machita K."/>
            <person name="Maehara T."/>
            <person name="Masukawa M."/>
            <person name="Mizubayashi T."/>
            <person name="Mukai Y."/>
            <person name="Nagasaki H."/>
            <person name="Nagata Y."/>
            <person name="Naito S."/>
            <person name="Nakashima M."/>
            <person name="Nakama Y."/>
            <person name="Nakamichi Y."/>
            <person name="Nakamura M."/>
            <person name="Meguro A."/>
            <person name="Negishi M."/>
            <person name="Ohta I."/>
            <person name="Ohta T."/>
            <person name="Okamoto M."/>
            <person name="Ono N."/>
            <person name="Saji S."/>
            <person name="Sakaguchi M."/>
            <person name="Sakai K."/>
            <person name="Shibata M."/>
            <person name="Shimokawa T."/>
            <person name="Song J."/>
            <person name="Takazaki Y."/>
            <person name="Terasawa K."/>
            <person name="Tsugane M."/>
            <person name="Tsuji K."/>
            <person name="Ueda S."/>
            <person name="Waki K."/>
            <person name="Yamagata H."/>
            <person name="Yamamoto M."/>
            <person name="Yamamoto S."/>
            <person name="Yamane H."/>
            <person name="Yoshiki S."/>
            <person name="Yoshihara R."/>
            <person name="Yukawa K."/>
            <person name="Zhong H."/>
            <person name="Yano M."/>
            <person name="Yuan Q."/>
            <person name="Ouyang S."/>
            <person name="Liu J."/>
            <person name="Jones K.M."/>
            <person name="Gansberger K."/>
            <person name="Moffat K."/>
            <person name="Hill J."/>
            <person name="Bera J."/>
            <person name="Fadrosh D."/>
            <person name="Jin S."/>
            <person name="Johri S."/>
            <person name="Kim M."/>
            <person name="Overton L."/>
            <person name="Reardon M."/>
            <person name="Tsitrin T."/>
            <person name="Vuong H."/>
            <person name="Weaver B."/>
            <person name="Ciecko A."/>
            <person name="Tallon L."/>
            <person name="Jackson J."/>
            <person name="Pai G."/>
            <person name="Aken S.V."/>
            <person name="Utterback T."/>
            <person name="Reidmuller S."/>
            <person name="Feldblyum T."/>
            <person name="Hsiao J."/>
            <person name="Zismann V."/>
            <person name="Iobst S."/>
            <person name="de Vazeille A.R."/>
            <person name="Buell C.R."/>
            <person name="Ying K."/>
            <person name="Li Y."/>
            <person name="Lu T."/>
            <person name="Huang Y."/>
            <person name="Zhao Q."/>
            <person name="Feng Q."/>
            <person name="Zhang L."/>
            <person name="Zhu J."/>
            <person name="Weng Q."/>
            <person name="Mu J."/>
            <person name="Lu Y."/>
            <person name="Fan D."/>
            <person name="Liu Y."/>
            <person name="Guan J."/>
            <person name="Zhang Y."/>
            <person name="Yu S."/>
            <person name="Liu X."/>
            <person name="Zhang Y."/>
            <person name="Hong G."/>
            <person name="Han B."/>
            <person name="Choisne N."/>
            <person name="Demange N."/>
            <person name="Orjeda G."/>
            <person name="Samain S."/>
            <person name="Cattolico L."/>
            <person name="Pelletier E."/>
            <person name="Couloux A."/>
            <person name="Segurens B."/>
            <person name="Wincker P."/>
            <person name="D'Hont A."/>
            <person name="Scarpelli C."/>
            <person name="Weissenbach J."/>
            <person name="Salanoubat M."/>
            <person name="Quetier F."/>
            <person name="Yu Y."/>
            <person name="Kim H.R."/>
            <person name="Rambo T."/>
            <person name="Currie J."/>
            <person name="Collura K."/>
            <person name="Luo M."/>
            <person name="Yang T."/>
            <person name="Ammiraju J.S.S."/>
            <person name="Engler F."/>
            <person name="Soderlund C."/>
            <person name="Wing R.A."/>
            <person name="Palmer L.E."/>
            <person name="de la Bastide M."/>
            <person name="Spiegel L."/>
            <person name="Nascimento L."/>
            <person name="Zutavern T."/>
            <person name="O'Shaughnessy A."/>
            <person name="Dike S."/>
            <person name="Dedhia N."/>
            <person name="Preston R."/>
            <person name="Balija V."/>
            <person name="McCombie W.R."/>
            <person name="Chow T."/>
            <person name="Chen H."/>
            <person name="Chung M."/>
            <person name="Chen C."/>
            <person name="Shaw J."/>
            <person name="Wu H."/>
            <person name="Hsiao K."/>
            <person name="Chao Y."/>
            <person name="Chu M."/>
            <person name="Cheng C."/>
            <person name="Hour A."/>
            <person name="Lee P."/>
            <person name="Lin S."/>
            <person name="Lin Y."/>
            <person name="Liou J."/>
            <person name="Liu S."/>
            <person name="Hsing Y."/>
            <person name="Raghuvanshi S."/>
            <person name="Mohanty A."/>
            <person name="Bharti A.K."/>
            <person name="Gaur A."/>
            <person name="Gupta V."/>
            <person name="Kumar D."/>
            <person name="Ravi V."/>
            <person name="Vij S."/>
            <person name="Kapur A."/>
            <person name="Khurana P."/>
            <person name="Khurana P."/>
            <person name="Khurana J.P."/>
            <person name="Tyagi A.K."/>
            <person name="Gaikwad K."/>
            <person name="Singh A."/>
            <person name="Dalal V."/>
            <person name="Srivastava S."/>
            <person name="Dixit A."/>
            <person name="Pal A.K."/>
            <person name="Ghazi I.A."/>
            <person name="Yadav M."/>
            <person name="Pandit A."/>
            <person name="Bhargava A."/>
            <person name="Sureshbabu K."/>
            <person name="Batra K."/>
            <person name="Sharma T.R."/>
            <person name="Mohapatra T."/>
            <person name="Singh N.K."/>
            <person name="Messing J."/>
            <person name="Nelson A.B."/>
            <person name="Fuks G."/>
            <person name="Kavchok S."/>
            <person name="Keizer G."/>
            <person name="Linton E."/>
            <person name="Llaca V."/>
            <person name="Song R."/>
            <person name="Tanyolac B."/>
            <person name="Young S."/>
            <person name="Ho-Il K."/>
            <person name="Hahn J.H."/>
            <person name="Sangsakoo G."/>
            <person name="Vanavichit A."/>
            <person name="de Mattos Luiz.A.T."/>
            <person name="Zimmer P.D."/>
            <person name="Malone G."/>
            <person name="Dellagostin O."/>
            <person name="de Oliveira A.C."/>
            <person name="Bevan M."/>
            <person name="Bancroft I."/>
            <person name="Minx P."/>
            <person name="Cordum H."/>
            <person name="Wilson R."/>
            <person name="Cheng Z."/>
            <person name="Jin W."/>
            <person name="Jiang J."/>
            <person name="Leong S.A."/>
            <person name="Iwama H."/>
            <person name="Gojobori T."/>
            <person name="Itoh T."/>
            <person name="Niimura Y."/>
            <person name="Fujii Y."/>
            <person name="Habara T."/>
            <person name="Sakai H."/>
            <person name="Sato Y."/>
            <person name="Wilson G."/>
            <person name="Kumar K."/>
            <person name="McCouch S."/>
            <person name="Juretic N."/>
            <person name="Hoen D."/>
            <person name="Wright S."/>
            <person name="Bruskiewich R."/>
            <person name="Bureau T."/>
            <person name="Miyao A."/>
            <person name="Hirochika H."/>
            <person name="Nishikawa T."/>
            <person name="Kadowaki K."/>
            <person name="Sugiura M."/>
            <person name="Burr B."/>
            <person name="Sasaki T."/>
        </authorList>
    </citation>
    <scope>NUCLEOTIDE SEQUENCE [LARGE SCALE GENOMIC DNA]</scope>
    <source>
        <strain evidence="2">cv. Nipponbare</strain>
    </source>
</reference>
<evidence type="ECO:0000313" key="1">
    <source>
        <dbReference type="EMBL" id="BAD27886.1"/>
    </source>
</evidence>
<name>Q6ETY4_ORYSJ</name>
<dbReference type="AlphaFoldDB" id="Q6ETY4"/>
<sequence length="95" mass="10448">MEYTSMCILIRGKGFSDGLRTHASVSATASAILQTIPTVLQDRTEKAGRKFRSLDPELLDPALAEIFLSVGRKFLTLGQGQELPDFFQFKIVSNG</sequence>
<accession>Q6ETY4</accession>
<evidence type="ECO:0000313" key="2">
    <source>
        <dbReference type="Proteomes" id="UP000000763"/>
    </source>
</evidence>
<reference evidence="2" key="2">
    <citation type="journal article" date="2008" name="Nucleic Acids Res.">
        <title>The rice annotation project database (RAP-DB): 2008 update.</title>
        <authorList>
            <consortium name="The rice annotation project (RAP)"/>
        </authorList>
    </citation>
    <scope>GENOME REANNOTATION</scope>
    <source>
        <strain evidence="2">cv. Nipponbare</strain>
    </source>
</reference>
<dbReference type="Proteomes" id="UP000000763">
    <property type="component" value="Chromosome 2"/>
</dbReference>
<organism evidence="1 2">
    <name type="scientific">Oryza sativa subsp. japonica</name>
    <name type="common">Rice</name>
    <dbReference type="NCBI Taxonomy" id="39947"/>
    <lineage>
        <taxon>Eukaryota</taxon>
        <taxon>Viridiplantae</taxon>
        <taxon>Streptophyta</taxon>
        <taxon>Embryophyta</taxon>
        <taxon>Tracheophyta</taxon>
        <taxon>Spermatophyta</taxon>
        <taxon>Magnoliopsida</taxon>
        <taxon>Liliopsida</taxon>
        <taxon>Poales</taxon>
        <taxon>Poaceae</taxon>
        <taxon>BOP clade</taxon>
        <taxon>Oryzoideae</taxon>
        <taxon>Oryzeae</taxon>
        <taxon>Oryzinae</taxon>
        <taxon>Oryza</taxon>
        <taxon>Oryza sativa</taxon>
    </lineage>
</organism>
<dbReference type="EMBL" id="AP004683">
    <property type="protein sequence ID" value="BAD27886.1"/>
    <property type="molecule type" value="Genomic_DNA"/>
</dbReference>
<gene>
    <name evidence="1" type="primary">P0006C08.14</name>
</gene>